<dbReference type="EMBL" id="POUW01000004">
    <property type="protein sequence ID" value="PNG05305.1"/>
    <property type="molecule type" value="Genomic_DNA"/>
</dbReference>
<evidence type="ECO:0008006" key="4">
    <source>
        <dbReference type="Google" id="ProtNLM"/>
    </source>
</evidence>
<accession>A0A2N8SS45</accession>
<organism evidence="2 3">
    <name type="scientific">Stutzerimonas stutzeri</name>
    <name type="common">Pseudomonas stutzeri</name>
    <dbReference type="NCBI Taxonomy" id="316"/>
    <lineage>
        <taxon>Bacteria</taxon>
        <taxon>Pseudomonadati</taxon>
        <taxon>Pseudomonadota</taxon>
        <taxon>Gammaproteobacteria</taxon>
        <taxon>Pseudomonadales</taxon>
        <taxon>Pseudomonadaceae</taxon>
        <taxon>Stutzerimonas</taxon>
    </lineage>
</organism>
<evidence type="ECO:0000256" key="1">
    <source>
        <dbReference type="SAM" id="SignalP"/>
    </source>
</evidence>
<reference evidence="2 3" key="1">
    <citation type="submission" date="2018-01" db="EMBL/GenBank/DDBJ databases">
        <title>Denitrification phenotypes of diverse strains of Pseudomonas stutzeri.</title>
        <authorList>
            <person name="Milligan D.A."/>
            <person name="Bergaust L."/>
            <person name="Bakken L.R."/>
            <person name="Frostegard A."/>
        </authorList>
    </citation>
    <scope>NUCLEOTIDE SEQUENCE [LARGE SCALE GENOMIC DNA]</scope>
    <source>
        <strain evidence="2 3">28a3</strain>
    </source>
</reference>
<feature type="signal peptide" evidence="1">
    <location>
        <begin position="1"/>
        <end position="18"/>
    </location>
</feature>
<protein>
    <recommendedName>
        <fullName evidence="4">SH3 domain-containing protein</fullName>
    </recommendedName>
</protein>
<comment type="caution">
    <text evidence="2">The sequence shown here is derived from an EMBL/GenBank/DDBJ whole genome shotgun (WGS) entry which is preliminary data.</text>
</comment>
<evidence type="ECO:0000313" key="2">
    <source>
        <dbReference type="EMBL" id="PNG05305.1"/>
    </source>
</evidence>
<keyword evidence="1" id="KW-0732">Signal</keyword>
<name>A0A2N8SS45_STUST</name>
<sequence>MRFGALLLSVVLAPSVQAIEPYSCRNGFFPAFAGEVHHAEVVADAGERVHFRDDGAGCPEAPSCRQKAYLVGGDRLLVGNQADGWACVWYFAEKREFVGWLPANNIGVDASTSTPTADDWIGRWVPIAGGNSIVIARPSSGDALAVEGEAIWQGGLNSFGERVVHLGAFAGKGQPAGDLLKIAEGDDDYDCSVTMQYVTGNLIVTDNSHCGGMNVRFDDVYRKTP</sequence>
<dbReference type="Proteomes" id="UP000235897">
    <property type="component" value="Unassembled WGS sequence"/>
</dbReference>
<proteinExistence type="predicted"/>
<feature type="chain" id="PRO_5014835007" description="SH3 domain-containing protein" evidence="1">
    <location>
        <begin position="19"/>
        <end position="225"/>
    </location>
</feature>
<dbReference type="OrthoDB" id="6847114at2"/>
<gene>
    <name evidence="2" type="ORF">CXL00_11290</name>
</gene>
<dbReference type="AlphaFoldDB" id="A0A2N8SS45"/>
<dbReference type="RefSeq" id="WP_102846763.1">
    <property type="nucleotide sequence ID" value="NZ_JAMOIG010000013.1"/>
</dbReference>
<evidence type="ECO:0000313" key="3">
    <source>
        <dbReference type="Proteomes" id="UP000235897"/>
    </source>
</evidence>